<gene>
    <name evidence="19" type="ORF">MNOR_LOCUS136</name>
</gene>
<dbReference type="SMART" id="SM00364">
    <property type="entry name" value="LRR_BAC"/>
    <property type="match status" value="10"/>
</dbReference>
<dbReference type="EMBL" id="CAXKWB010000026">
    <property type="protein sequence ID" value="CAL4058692.1"/>
    <property type="molecule type" value="Genomic_DNA"/>
</dbReference>
<dbReference type="PANTHER" id="PTHR24198:SF169">
    <property type="entry name" value="NON-SPECIFIC SERINE_THREONINE PROTEIN KINASE"/>
    <property type="match status" value="1"/>
</dbReference>
<dbReference type="Pfam" id="PF16095">
    <property type="entry name" value="COR-A"/>
    <property type="match status" value="1"/>
</dbReference>
<dbReference type="Pfam" id="PF12796">
    <property type="entry name" value="Ank_2"/>
    <property type="match status" value="2"/>
</dbReference>
<dbReference type="GO" id="GO:0004674">
    <property type="term" value="F:protein serine/threonine kinase activity"/>
    <property type="evidence" value="ECO:0007669"/>
    <property type="project" value="UniProtKB-KW"/>
</dbReference>
<dbReference type="InterPro" id="IPR003591">
    <property type="entry name" value="Leu-rich_rpt_typical-subtyp"/>
</dbReference>
<dbReference type="GO" id="GO:0005737">
    <property type="term" value="C:cytoplasm"/>
    <property type="evidence" value="ECO:0007669"/>
    <property type="project" value="UniProtKB-ARBA"/>
</dbReference>
<evidence type="ECO:0000259" key="18">
    <source>
        <dbReference type="PROSITE" id="PS51424"/>
    </source>
</evidence>
<dbReference type="FunFam" id="3.30.70.1390:FF:000004">
    <property type="entry name" value="Leucine-rich repeat kinase, isoform C"/>
    <property type="match status" value="1"/>
</dbReference>
<dbReference type="SMART" id="SM00220">
    <property type="entry name" value="S_TKc"/>
    <property type="match status" value="1"/>
</dbReference>
<feature type="region of interest" description="Disordered" evidence="16">
    <location>
        <begin position="784"/>
        <end position="803"/>
    </location>
</feature>
<comment type="similarity">
    <text evidence="2">Belongs to the protein kinase superfamily. TKL Ser/Thr protein kinase family. ROCO subfamily.</text>
</comment>
<protein>
    <recommendedName>
        <fullName evidence="3">non-specific serine/threonine protein kinase</fullName>
        <ecNumber evidence="3">2.7.11.1</ecNumber>
    </recommendedName>
</protein>
<dbReference type="PROSITE" id="PS50088">
    <property type="entry name" value="ANK_REPEAT"/>
    <property type="match status" value="4"/>
</dbReference>
<evidence type="ECO:0000259" key="17">
    <source>
        <dbReference type="PROSITE" id="PS50011"/>
    </source>
</evidence>
<evidence type="ECO:0000256" key="6">
    <source>
        <dbReference type="ARBA" id="ARBA00022679"/>
    </source>
</evidence>
<dbReference type="PRINTS" id="PR00449">
    <property type="entry name" value="RASTRNSFRMNG"/>
</dbReference>
<organism evidence="19 20">
    <name type="scientific">Meganyctiphanes norvegica</name>
    <name type="common">Northern krill</name>
    <name type="synonym">Thysanopoda norvegica</name>
    <dbReference type="NCBI Taxonomy" id="48144"/>
    <lineage>
        <taxon>Eukaryota</taxon>
        <taxon>Metazoa</taxon>
        <taxon>Ecdysozoa</taxon>
        <taxon>Arthropoda</taxon>
        <taxon>Crustacea</taxon>
        <taxon>Multicrustacea</taxon>
        <taxon>Malacostraca</taxon>
        <taxon>Eumalacostraca</taxon>
        <taxon>Eucarida</taxon>
        <taxon>Euphausiacea</taxon>
        <taxon>Euphausiidae</taxon>
        <taxon>Meganyctiphanes</taxon>
    </lineage>
</organism>
<dbReference type="PROSITE" id="PS00108">
    <property type="entry name" value="PROTEIN_KINASE_ST"/>
    <property type="match status" value="1"/>
</dbReference>
<dbReference type="Gene3D" id="1.25.40.20">
    <property type="entry name" value="Ankyrin repeat-containing domain"/>
    <property type="match status" value="3"/>
</dbReference>
<dbReference type="InterPro" id="IPR002110">
    <property type="entry name" value="Ankyrin_rpt"/>
</dbReference>
<dbReference type="PANTHER" id="PTHR24198">
    <property type="entry name" value="ANKYRIN REPEAT AND PROTEIN KINASE DOMAIN-CONTAINING PROTEIN"/>
    <property type="match status" value="1"/>
</dbReference>
<dbReference type="Pfam" id="PF13855">
    <property type="entry name" value="LRR_8"/>
    <property type="match status" value="2"/>
</dbReference>
<dbReference type="Pfam" id="PF00023">
    <property type="entry name" value="Ank"/>
    <property type="match status" value="1"/>
</dbReference>
<feature type="non-terminal residue" evidence="19">
    <location>
        <position position="2557"/>
    </location>
</feature>
<evidence type="ECO:0000256" key="11">
    <source>
        <dbReference type="ARBA" id="ARBA00023043"/>
    </source>
</evidence>
<feature type="region of interest" description="Disordered" evidence="16">
    <location>
        <begin position="340"/>
        <end position="393"/>
    </location>
</feature>
<dbReference type="SUPFAM" id="SSF56112">
    <property type="entry name" value="Protein kinase-like (PK-like)"/>
    <property type="match status" value="1"/>
</dbReference>
<dbReference type="PROSITE" id="PS51424">
    <property type="entry name" value="ROC"/>
    <property type="match status" value="1"/>
</dbReference>
<dbReference type="Gene3D" id="3.30.70.1390">
    <property type="entry name" value="ROC domain from the Parkinson's disease-associated leucine-rich repeat kinase 2"/>
    <property type="match status" value="1"/>
</dbReference>
<dbReference type="InterPro" id="IPR008271">
    <property type="entry name" value="Ser/Thr_kinase_AS"/>
</dbReference>
<dbReference type="Gene3D" id="1.10.510.10">
    <property type="entry name" value="Transferase(Phosphotransferase) domain 1"/>
    <property type="match status" value="1"/>
</dbReference>
<dbReference type="GO" id="GO:0005524">
    <property type="term" value="F:ATP binding"/>
    <property type="evidence" value="ECO:0007669"/>
    <property type="project" value="UniProtKB-UniRule"/>
</dbReference>
<feature type="compositionally biased region" description="Basic and acidic residues" evidence="16">
    <location>
        <begin position="361"/>
        <end position="371"/>
    </location>
</feature>
<keyword evidence="6" id="KW-0808">Transferase</keyword>
<feature type="domain" description="Protein kinase" evidence="17">
    <location>
        <begin position="2075"/>
        <end position="2375"/>
    </location>
</feature>
<dbReference type="FunFam" id="3.30.200.20:FF:000803">
    <property type="entry name" value="Probable serine/threonine-protein kinase roco4"/>
    <property type="match status" value="1"/>
</dbReference>
<feature type="compositionally biased region" description="Basic and acidic residues" evidence="16">
    <location>
        <begin position="378"/>
        <end position="389"/>
    </location>
</feature>
<evidence type="ECO:0000256" key="1">
    <source>
        <dbReference type="ARBA" id="ARBA00001946"/>
    </source>
</evidence>
<feature type="region of interest" description="Disordered" evidence="16">
    <location>
        <begin position="1900"/>
        <end position="1924"/>
    </location>
</feature>
<feature type="repeat" description="ANK" evidence="14">
    <location>
        <begin position="83"/>
        <end position="115"/>
    </location>
</feature>
<feature type="compositionally biased region" description="Basic and acidic residues" evidence="16">
    <location>
        <begin position="340"/>
        <end position="354"/>
    </location>
</feature>
<dbReference type="InterPro" id="IPR001611">
    <property type="entry name" value="Leu-rich_rpt"/>
</dbReference>
<dbReference type="Pfam" id="PF00069">
    <property type="entry name" value="Pkinase"/>
    <property type="match status" value="1"/>
</dbReference>
<dbReference type="PROSITE" id="PS50297">
    <property type="entry name" value="ANK_REP_REGION"/>
    <property type="match status" value="4"/>
</dbReference>
<feature type="region of interest" description="Disordered" evidence="16">
    <location>
        <begin position="1951"/>
        <end position="1981"/>
    </location>
</feature>
<evidence type="ECO:0000256" key="10">
    <source>
        <dbReference type="ARBA" id="ARBA00022840"/>
    </source>
</evidence>
<dbReference type="PROSITE" id="PS00107">
    <property type="entry name" value="PROTEIN_KINASE_ATP"/>
    <property type="match status" value="1"/>
</dbReference>
<keyword evidence="8 15" id="KW-0547">Nucleotide-binding</keyword>
<evidence type="ECO:0000256" key="5">
    <source>
        <dbReference type="ARBA" id="ARBA00022614"/>
    </source>
</evidence>
<dbReference type="InterPro" id="IPR032675">
    <property type="entry name" value="LRR_dom_sf"/>
</dbReference>
<dbReference type="GO" id="GO:0009966">
    <property type="term" value="P:regulation of signal transduction"/>
    <property type="evidence" value="ECO:0007669"/>
    <property type="project" value="UniProtKB-ARBA"/>
</dbReference>
<keyword evidence="9" id="KW-0418">Kinase</keyword>
<comment type="cofactor">
    <cofactor evidence="1">
        <name>Mg(2+)</name>
        <dbReference type="ChEBI" id="CHEBI:18420"/>
    </cofactor>
</comment>
<dbReference type="EC" id="2.7.11.1" evidence="3"/>
<dbReference type="InterPro" id="IPR027417">
    <property type="entry name" value="P-loop_NTPase"/>
</dbReference>
<evidence type="ECO:0000256" key="14">
    <source>
        <dbReference type="PROSITE-ProRule" id="PRU00023"/>
    </source>
</evidence>
<evidence type="ECO:0000313" key="20">
    <source>
        <dbReference type="Proteomes" id="UP001497623"/>
    </source>
</evidence>
<comment type="catalytic activity">
    <reaction evidence="13">
        <text>L-seryl-[protein] + ATP = O-phospho-L-seryl-[protein] + ADP + H(+)</text>
        <dbReference type="Rhea" id="RHEA:17989"/>
        <dbReference type="Rhea" id="RHEA-COMP:9863"/>
        <dbReference type="Rhea" id="RHEA-COMP:11604"/>
        <dbReference type="ChEBI" id="CHEBI:15378"/>
        <dbReference type="ChEBI" id="CHEBI:29999"/>
        <dbReference type="ChEBI" id="CHEBI:30616"/>
        <dbReference type="ChEBI" id="CHEBI:83421"/>
        <dbReference type="ChEBI" id="CHEBI:456216"/>
        <dbReference type="EC" id="2.7.11.1"/>
    </reaction>
</comment>
<evidence type="ECO:0000256" key="9">
    <source>
        <dbReference type="ARBA" id="ARBA00022777"/>
    </source>
</evidence>
<evidence type="ECO:0000256" key="16">
    <source>
        <dbReference type="SAM" id="MobiDB-lite"/>
    </source>
</evidence>
<keyword evidence="5" id="KW-0433">Leucine-rich repeat</keyword>
<dbReference type="SUPFAM" id="SSF52540">
    <property type="entry name" value="P-loop containing nucleoside triphosphate hydrolases"/>
    <property type="match status" value="1"/>
</dbReference>
<dbReference type="InterPro" id="IPR017441">
    <property type="entry name" value="Protein_kinase_ATP_BS"/>
</dbReference>
<evidence type="ECO:0000256" key="15">
    <source>
        <dbReference type="PROSITE-ProRule" id="PRU10141"/>
    </source>
</evidence>
<dbReference type="SUPFAM" id="SSF48403">
    <property type="entry name" value="Ankyrin repeat"/>
    <property type="match status" value="2"/>
</dbReference>
<dbReference type="SMART" id="SM00248">
    <property type="entry name" value="ANK"/>
    <property type="match status" value="9"/>
</dbReference>
<dbReference type="Gene3D" id="1.10.10.2200">
    <property type="match status" value="1"/>
</dbReference>
<reference evidence="19 20" key="1">
    <citation type="submission" date="2024-05" db="EMBL/GenBank/DDBJ databases">
        <authorList>
            <person name="Wallberg A."/>
        </authorList>
    </citation>
    <scope>NUCLEOTIDE SEQUENCE [LARGE SCALE GENOMIC DNA]</scope>
</reference>
<dbReference type="FunFam" id="1.10.510.10:FF:001242">
    <property type="entry name" value="Leucine-rich repeat serine/threonine-protein kinase 1"/>
    <property type="match status" value="1"/>
</dbReference>
<accession>A0AAV2PI69</accession>
<name>A0AAV2PI69_MEGNR</name>
<dbReference type="InterPro" id="IPR032171">
    <property type="entry name" value="COR-A"/>
</dbReference>
<dbReference type="GO" id="GO:0005525">
    <property type="term" value="F:GTP binding"/>
    <property type="evidence" value="ECO:0007669"/>
    <property type="project" value="UniProtKB-KW"/>
</dbReference>
<evidence type="ECO:0000256" key="4">
    <source>
        <dbReference type="ARBA" id="ARBA00022527"/>
    </source>
</evidence>
<dbReference type="FunFam" id="3.40.50.300:FF:001518">
    <property type="entry name" value="Leucine-rich repeat kinase, isoform C"/>
    <property type="match status" value="1"/>
</dbReference>
<proteinExistence type="inferred from homology"/>
<evidence type="ECO:0000256" key="3">
    <source>
        <dbReference type="ARBA" id="ARBA00012513"/>
    </source>
</evidence>
<dbReference type="PROSITE" id="PS51450">
    <property type="entry name" value="LRR"/>
    <property type="match status" value="4"/>
</dbReference>
<dbReference type="Gene3D" id="3.80.10.10">
    <property type="entry name" value="Ribonuclease Inhibitor"/>
    <property type="match status" value="3"/>
</dbReference>
<evidence type="ECO:0000256" key="13">
    <source>
        <dbReference type="ARBA" id="ARBA00048679"/>
    </source>
</evidence>
<comment type="caution">
    <text evidence="19">The sequence shown here is derived from an EMBL/GenBank/DDBJ whole genome shotgun (WGS) entry which is preliminary data.</text>
</comment>
<keyword evidence="4" id="KW-0723">Serine/threonine-protein kinase</keyword>
<dbReference type="InterPro" id="IPR011009">
    <property type="entry name" value="Kinase-like_dom_sf"/>
</dbReference>
<dbReference type="InterPro" id="IPR036770">
    <property type="entry name" value="Ankyrin_rpt-contain_sf"/>
</dbReference>
<dbReference type="PROSITE" id="PS50011">
    <property type="entry name" value="PROTEIN_KINASE_DOM"/>
    <property type="match status" value="1"/>
</dbReference>
<evidence type="ECO:0000256" key="7">
    <source>
        <dbReference type="ARBA" id="ARBA00022737"/>
    </source>
</evidence>
<comment type="catalytic activity">
    <reaction evidence="12">
        <text>L-threonyl-[protein] + ATP = O-phospho-L-threonyl-[protein] + ADP + H(+)</text>
        <dbReference type="Rhea" id="RHEA:46608"/>
        <dbReference type="Rhea" id="RHEA-COMP:11060"/>
        <dbReference type="Rhea" id="RHEA-COMP:11605"/>
        <dbReference type="ChEBI" id="CHEBI:15378"/>
        <dbReference type="ChEBI" id="CHEBI:30013"/>
        <dbReference type="ChEBI" id="CHEBI:30616"/>
        <dbReference type="ChEBI" id="CHEBI:61977"/>
        <dbReference type="ChEBI" id="CHEBI:456216"/>
        <dbReference type="EC" id="2.7.11.1"/>
    </reaction>
</comment>
<keyword evidence="11 14" id="KW-0040">ANK repeat</keyword>
<dbReference type="SMART" id="SM00369">
    <property type="entry name" value="LRR_TYP"/>
    <property type="match status" value="10"/>
</dbReference>
<feature type="repeat" description="ANK" evidence="14">
    <location>
        <begin position="434"/>
        <end position="466"/>
    </location>
</feature>
<feature type="binding site" evidence="15">
    <location>
        <position position="2108"/>
    </location>
    <ligand>
        <name>ATP</name>
        <dbReference type="ChEBI" id="CHEBI:30616"/>
    </ligand>
</feature>
<feature type="repeat" description="ANK" evidence="14">
    <location>
        <begin position="187"/>
        <end position="213"/>
    </location>
</feature>
<feature type="repeat" description="ANK" evidence="14">
    <location>
        <begin position="47"/>
        <end position="79"/>
    </location>
</feature>
<keyword evidence="20" id="KW-1185">Reference proteome</keyword>
<evidence type="ECO:0000256" key="12">
    <source>
        <dbReference type="ARBA" id="ARBA00047899"/>
    </source>
</evidence>
<evidence type="ECO:0000256" key="8">
    <source>
        <dbReference type="ARBA" id="ARBA00022741"/>
    </source>
</evidence>
<keyword evidence="7" id="KW-0677">Repeat</keyword>
<keyword evidence="10 15" id="KW-0067">ATP-binding</keyword>
<evidence type="ECO:0000256" key="2">
    <source>
        <dbReference type="ARBA" id="ARBA00008171"/>
    </source>
</evidence>
<dbReference type="SUPFAM" id="SSF52058">
    <property type="entry name" value="L domain-like"/>
    <property type="match status" value="1"/>
</dbReference>
<feature type="domain" description="Roc" evidence="18">
    <location>
        <begin position="1125"/>
        <end position="1342"/>
    </location>
</feature>
<sequence length="2557" mass="284053">MASHSPDDTEDFPGRLLHQAALWDNAELLEDLLNGEQLAHLDCRDAWGRTPLHAAATTEGSRCLRILLQTGSDPNVPSGPRADARTCLHVAAEHGALENIRLILDHGADLIAKDANGLTALDLAEQGEHTTCMQVLKNAADARELARQELHSALRESCSRGDVSRAKAILRDLGAEAEIIINSAPNGSNTLLFKACEEGQREMVRLMLEHGADGRIHPVTKYSPLYIACYYGRKDIAEMLLRKFPHLVNVPTVERWLPLHACIINGHSSVLELLLKFPYPEEIIHRYRDKHVQYEYEMAFDINMKDVTGQSALYLTCYVGNQKLVDLLLKHKVKANKVKSNDDIEKENNGKDTDSTSGESNDSKASSRENTKINSMSIEEKESAEKTEEVISPTKHRISGGIQALMSKLNLVKNDSQKENLISPLDIDMYCNSNTETALHVAVKNKHHSIVSMLLAAGANPNLRVYLPDDEMQRLAEDDYIFTGSTALVEACRNRDLGMLDLLLKSHARDDECKALFIAAHAKDEIIVSKLLALKAHPDPEYRINKRALEVKPSQQFSSLSISSSGGVYSSLAPTVPVMINWHAQRCLQYIKDQWLVDVSVNLNPKLKLNPRNQVIALYAITRLDISNNALSELADMIFQLPSLKTLNAAQNKIEKLPSSIGQFIDGTVTLPRRGSKKEMFLGPVSVLEEVHLQDNRLDSLPDGLFTLPALQLLDVSNNKLSGLPYKMWLAPKLREINASFNLLHDLPNRPEGHGHDSGLSSEVVSEMSDEDSLSFNSDIHTNLFEDSTDESPARKKTPDARGVLSLGKHGNVVTICRRKDLKNHSLWSNIIEIQESLVGVRENEENLTSNLQSLNLSHNAFTAVPTGIACLALSLNRLNLSYNRLTEMGSASCYPMGLKQLDLSHNRIRAWPTMTRCESLESLESAHSTCFALAERPRSSSLSVPSSRKFGSQNLGVSRLRASSGSSLGSLSSPAQCMHRRHTRLESLRTLILADNQLTRLCLYLDDNEFSLVHEVDENEASPVRSPGPRKSLLLFPNLSMLDVSNNHLRELPTTLHELGNLSVLNVSGNVDIIELPPEMGLLSRLWNLNTRGCSLQEPLKSMIESKKYKTMDVIGYLKSILEDARPYARMKLMIVGVQGIGKTSLLEQLRQEGTGSYKKKPVEHWAKRMGNKNINTRTSRGTSMSTVGVDIGDWIFEKKIRGSSNHGPVIFRTWDFGGQKEYYATHQYFLSKRSLYLVVWKISDGEKGVNEILQWLVNIQARAPNSPVLIVGTHYDLVKEKFPPSWSEDLQQIIRDRFINVIDADKLGLPRVLDTIEVSCKSRHNIKLLCSLIYDTVFSLKTPGSKERLLEQRIPASYLALEDVVSQLALERRVKGRDPVLPADKYQQLVTQEMAERQHRPFRDAAELNQGTTFLHENGVMLHYEDATLKDLYFLDPQWLCDMLAHVVTIREINPFAKNGVMKLDDLKHVFKSSTCAPVDAKSYIVNLLNKFEVALTWDNRTLLIPSLLPSEEHLRSGLPGTDVRVKIPVRSRGWALRNKKFSTPAGSTIVGNSSFYLANTEERRSSRPPSTQGLTVKAIGSPKKEVEDVSPVKTSEEIPAVQVTHRSAPHAAMRRLLLMSYFPSGFWSRLITRILADDAVVDIVRNYFVMPREVLNDRDLSSIVGGQAEWVCWQTGMELHYAQTVLFRMREVIPVQNCHSGPNPPTPTPPPTYDYKTMRFLVRQEGVWSDVEVNNSAVLEILLPNEAVVIKRPLPDIENEEIAADVLACGIQSVVLDPSPECVAKLLSLAVDHIDTLLEDWYPTLGTRFVHTSEGKFLVTRLVPCPICLDCHGQHEGPGNHPQARQLPDNWGSYVEMNPLYCSMTASVMSQELSGSSHCSSLERSILTNNIIAQQPQQQQGNDLLCRSGPPPGGGSPSAYPATSAAAAAAAAANMSPPLSRPVAAHAVNNMSPPLPRRSWGSRESYTSDGDSGVGAESTTSSGILNCIFFSRKPSAEGRPDLDNSLAEGESSGTQEVTPVVYSFMVEECILAAYTARSVPCPLHSELLLAQIAPDTVFLDLGDRYLVRPDSIKQGKLLGRGGFGFVFQGTCRNRTNGGPMDVALKMLQPVDPGPMARQSAIVAYKAAESKWERDPLQYACKAYCSARQEVNILLSLRHPHIVPLVGVCPRPLALVLELAPQGALDQCLKHYQRSGARLALHTLQHIILQVAKALEYLHGQHIIYRDLKSENVLVWELPPPFMHQPQPRVDVRLADYGISRSTLPSGTKGFGGTEGFMAPEMMRHNGEEEYTEKVDCFSFGMFMYELLTTHQPYEHCDNVKEHVLEGGRPALTNRETEYPVYVLDLMVMCWSQQPRLRPSASQIVSIASAPEFTHLLDVASLDHSLNIMDAIPVPPKPVKDEDEDLVYLDQGSVWISRTSPQLDMVNAGHWGWSGYTSVEGLPDTITAMCKVGDYVWLGDNAGNIHGYSMLDYNRMFSYCLEPDAPQSSPVRSLCSLQSLGRVAVSLCNGRLFLCRSDVTPTSPVSGEGSFVMTELAGSTQDIHCLAFSQTSTMW</sequence>
<dbReference type="Gene3D" id="3.40.50.300">
    <property type="entry name" value="P-loop containing nucleotide triphosphate hydrolases"/>
    <property type="match status" value="1"/>
</dbReference>
<dbReference type="InterPro" id="IPR020859">
    <property type="entry name" value="ROC"/>
</dbReference>
<evidence type="ECO:0000313" key="19">
    <source>
        <dbReference type="EMBL" id="CAL4058692.1"/>
    </source>
</evidence>
<dbReference type="Pfam" id="PF08477">
    <property type="entry name" value="Roc"/>
    <property type="match status" value="1"/>
</dbReference>
<dbReference type="InterPro" id="IPR000719">
    <property type="entry name" value="Prot_kinase_dom"/>
</dbReference>
<dbReference type="Proteomes" id="UP001497623">
    <property type="component" value="Unassembled WGS sequence"/>
</dbReference>